<evidence type="ECO:0000313" key="2">
    <source>
        <dbReference type="EMBL" id="KAG2580080.1"/>
    </source>
</evidence>
<accession>A0A8T0R4D0</accession>
<dbReference type="Proteomes" id="UP000823388">
    <property type="component" value="Chromosome 6N"/>
</dbReference>
<sequence length="91" mass="10094">MSVVGQLVEINEDDASENVQQIQDHAIGADAQFAIEEVGEHDPAASNEQESKLQPVHLMPDDRCSSTGPSRKRRDEYEDVDSNSQKKSKVQ</sequence>
<keyword evidence="3" id="KW-1185">Reference proteome</keyword>
<proteinExistence type="predicted"/>
<comment type="caution">
    <text evidence="2">The sequence shown here is derived from an EMBL/GenBank/DDBJ whole genome shotgun (WGS) entry which is preliminary data.</text>
</comment>
<name>A0A8T0R4D0_PANVG</name>
<dbReference type="AlphaFoldDB" id="A0A8T0R4D0"/>
<dbReference type="EMBL" id="CM029048">
    <property type="protein sequence ID" value="KAG2580080.1"/>
    <property type="molecule type" value="Genomic_DNA"/>
</dbReference>
<evidence type="ECO:0000256" key="1">
    <source>
        <dbReference type="SAM" id="MobiDB-lite"/>
    </source>
</evidence>
<reference evidence="2" key="1">
    <citation type="submission" date="2020-05" db="EMBL/GenBank/DDBJ databases">
        <title>WGS assembly of Panicum virgatum.</title>
        <authorList>
            <person name="Lovell J.T."/>
            <person name="Jenkins J."/>
            <person name="Shu S."/>
            <person name="Juenger T.E."/>
            <person name="Schmutz J."/>
        </authorList>
    </citation>
    <scope>NUCLEOTIDE SEQUENCE</scope>
    <source>
        <strain evidence="2">AP13</strain>
    </source>
</reference>
<protein>
    <submittedName>
        <fullName evidence="2">Uncharacterized protein</fullName>
    </submittedName>
</protein>
<feature type="region of interest" description="Disordered" evidence="1">
    <location>
        <begin position="36"/>
        <end position="91"/>
    </location>
</feature>
<gene>
    <name evidence="2" type="ORF">PVAP13_6NG254737</name>
</gene>
<organism evidence="2 3">
    <name type="scientific">Panicum virgatum</name>
    <name type="common">Blackwell switchgrass</name>
    <dbReference type="NCBI Taxonomy" id="38727"/>
    <lineage>
        <taxon>Eukaryota</taxon>
        <taxon>Viridiplantae</taxon>
        <taxon>Streptophyta</taxon>
        <taxon>Embryophyta</taxon>
        <taxon>Tracheophyta</taxon>
        <taxon>Spermatophyta</taxon>
        <taxon>Magnoliopsida</taxon>
        <taxon>Liliopsida</taxon>
        <taxon>Poales</taxon>
        <taxon>Poaceae</taxon>
        <taxon>PACMAD clade</taxon>
        <taxon>Panicoideae</taxon>
        <taxon>Panicodae</taxon>
        <taxon>Paniceae</taxon>
        <taxon>Panicinae</taxon>
        <taxon>Panicum</taxon>
        <taxon>Panicum sect. Hiantes</taxon>
    </lineage>
</organism>
<evidence type="ECO:0000313" key="3">
    <source>
        <dbReference type="Proteomes" id="UP000823388"/>
    </source>
</evidence>